<dbReference type="InterPro" id="IPR020622">
    <property type="entry name" value="Ala_racemase_pyridoxalP-BS"/>
</dbReference>
<dbReference type="PRINTS" id="PR00992">
    <property type="entry name" value="ALARACEMASE"/>
</dbReference>
<sequence length="386" mass="41296">MASGQLTIDLSAIAANWQALDALTACETGAVVKADGYGLGADRVARTLAHAGCRRFFVAMASEGAKVRQAVGPGPEIGVFSGHMRGDTDMIGDLMLTPMLNSLDQLTRHFEALPGHPFGIQLDTGMNRLGMEWDEWVAVAEIALQQRPILLMSHLACADEPDHPMNAYQLDLFRQMTDGLGVPRSLAATGGIQLGADYQFDLTRPGVGLYGGLPFDGAHPVVRLDLPVVQVRELGEGEVVGYGNSWQAARPSPDRHRRRRLRRRPAPRAAGRTAPVARPDALPGGGADLDGPDHSRHHRPARDPGDARGAGRAPARRRSRRRLRHDRLRGADLPRRPLRAALHGVSARPAPAPVRGRAAPAPAPAPDPGSQPVIHGRADGPICARA</sequence>
<name>A0A0D0QCG4_9RHOB</name>
<dbReference type="InterPro" id="IPR029066">
    <property type="entry name" value="PLP-binding_barrel"/>
</dbReference>
<feature type="compositionally biased region" description="Basic residues" evidence="8">
    <location>
        <begin position="314"/>
        <end position="327"/>
    </location>
</feature>
<dbReference type="GO" id="GO:0030632">
    <property type="term" value="P:D-alanine biosynthetic process"/>
    <property type="evidence" value="ECO:0007669"/>
    <property type="project" value="TreeGrafter"/>
</dbReference>
<feature type="compositionally biased region" description="Low complexity" evidence="8">
    <location>
        <begin position="267"/>
        <end position="282"/>
    </location>
</feature>
<dbReference type="EC" id="5.1.1.1" evidence="4"/>
<evidence type="ECO:0000313" key="11">
    <source>
        <dbReference type="Proteomes" id="UP000035100"/>
    </source>
</evidence>
<dbReference type="InterPro" id="IPR000821">
    <property type="entry name" value="Ala_racemase"/>
</dbReference>
<evidence type="ECO:0000256" key="1">
    <source>
        <dbReference type="ARBA" id="ARBA00000316"/>
    </source>
</evidence>
<evidence type="ECO:0000256" key="7">
    <source>
        <dbReference type="PIRSR" id="PIRSR600821-50"/>
    </source>
</evidence>
<evidence type="ECO:0000256" key="4">
    <source>
        <dbReference type="ARBA" id="ARBA00013089"/>
    </source>
</evidence>
<proteinExistence type="inferred from homology"/>
<comment type="catalytic activity">
    <reaction evidence="1">
        <text>L-alanine = D-alanine</text>
        <dbReference type="Rhea" id="RHEA:20249"/>
        <dbReference type="ChEBI" id="CHEBI:57416"/>
        <dbReference type="ChEBI" id="CHEBI:57972"/>
        <dbReference type="EC" id="5.1.1.1"/>
    </reaction>
</comment>
<gene>
    <name evidence="10" type="ORF">Wenmar_02894</name>
</gene>
<evidence type="ECO:0000256" key="8">
    <source>
        <dbReference type="SAM" id="MobiDB-lite"/>
    </source>
</evidence>
<dbReference type="SUPFAM" id="SSF51419">
    <property type="entry name" value="PLP-binding barrel"/>
    <property type="match status" value="1"/>
</dbReference>
<dbReference type="GO" id="GO:0030170">
    <property type="term" value="F:pyridoxal phosphate binding"/>
    <property type="evidence" value="ECO:0007669"/>
    <property type="project" value="TreeGrafter"/>
</dbReference>
<evidence type="ECO:0000256" key="3">
    <source>
        <dbReference type="ARBA" id="ARBA00007880"/>
    </source>
</evidence>
<dbReference type="AlphaFoldDB" id="A0A0D0QCG4"/>
<comment type="similarity">
    <text evidence="3">Belongs to the alanine racemase family.</text>
</comment>
<dbReference type="PANTHER" id="PTHR30511">
    <property type="entry name" value="ALANINE RACEMASE"/>
    <property type="match status" value="1"/>
</dbReference>
<evidence type="ECO:0000313" key="10">
    <source>
        <dbReference type="EMBL" id="KIQ68623.1"/>
    </source>
</evidence>
<dbReference type="PATRIC" id="fig|1123501.6.peg.3010"/>
<feature type="compositionally biased region" description="Basic residues" evidence="8">
    <location>
        <begin position="255"/>
        <end position="266"/>
    </location>
</feature>
<feature type="region of interest" description="Disordered" evidence="8">
    <location>
        <begin position="244"/>
        <end position="386"/>
    </location>
</feature>
<dbReference type="InterPro" id="IPR001608">
    <property type="entry name" value="Ala_racemase_N"/>
</dbReference>
<evidence type="ECO:0000256" key="5">
    <source>
        <dbReference type="ARBA" id="ARBA00022898"/>
    </source>
</evidence>
<keyword evidence="6 10" id="KW-0413">Isomerase</keyword>
<protein>
    <recommendedName>
        <fullName evidence="4">alanine racemase</fullName>
        <ecNumber evidence="4">5.1.1.1</ecNumber>
    </recommendedName>
</protein>
<evidence type="ECO:0000256" key="2">
    <source>
        <dbReference type="ARBA" id="ARBA00001933"/>
    </source>
</evidence>
<dbReference type="GO" id="GO:0008784">
    <property type="term" value="F:alanine racemase activity"/>
    <property type="evidence" value="ECO:0007669"/>
    <property type="project" value="UniProtKB-EC"/>
</dbReference>
<dbReference type="Proteomes" id="UP000035100">
    <property type="component" value="Unassembled WGS sequence"/>
</dbReference>
<feature type="domain" description="Alanine racemase N-terminal" evidence="9">
    <location>
        <begin position="8"/>
        <end position="214"/>
    </location>
</feature>
<reference evidence="10 11" key="1">
    <citation type="submission" date="2013-01" db="EMBL/GenBank/DDBJ databases">
        <authorList>
            <person name="Fiebig A."/>
            <person name="Goeker M."/>
            <person name="Klenk H.-P.P."/>
        </authorList>
    </citation>
    <scope>NUCLEOTIDE SEQUENCE [LARGE SCALE GENOMIC DNA]</scope>
    <source>
        <strain evidence="10 11">DSM 24838</strain>
    </source>
</reference>
<keyword evidence="11" id="KW-1185">Reference proteome</keyword>
<accession>A0A0D0QCG4</accession>
<dbReference type="Gene3D" id="3.20.20.10">
    <property type="entry name" value="Alanine racemase"/>
    <property type="match status" value="1"/>
</dbReference>
<keyword evidence="5 7" id="KW-0663">Pyridoxal phosphate</keyword>
<dbReference type="STRING" id="1123501.Wenmar_02894"/>
<dbReference type="eggNOG" id="COG0787">
    <property type="taxonomic scope" value="Bacteria"/>
</dbReference>
<dbReference type="Pfam" id="PF01168">
    <property type="entry name" value="Ala_racemase_N"/>
    <property type="match status" value="1"/>
</dbReference>
<dbReference type="EMBL" id="AONG01000013">
    <property type="protein sequence ID" value="KIQ68623.1"/>
    <property type="molecule type" value="Genomic_DNA"/>
</dbReference>
<feature type="compositionally biased region" description="Low complexity" evidence="8">
    <location>
        <begin position="347"/>
        <end position="360"/>
    </location>
</feature>
<dbReference type="PANTHER" id="PTHR30511:SF0">
    <property type="entry name" value="ALANINE RACEMASE, CATABOLIC-RELATED"/>
    <property type="match status" value="1"/>
</dbReference>
<comment type="caution">
    <text evidence="10">The sequence shown here is derived from an EMBL/GenBank/DDBJ whole genome shotgun (WGS) entry which is preliminary data.</text>
</comment>
<evidence type="ECO:0000259" key="9">
    <source>
        <dbReference type="Pfam" id="PF01168"/>
    </source>
</evidence>
<dbReference type="GO" id="GO:0005829">
    <property type="term" value="C:cytosol"/>
    <property type="evidence" value="ECO:0007669"/>
    <property type="project" value="TreeGrafter"/>
</dbReference>
<dbReference type="PROSITE" id="PS00395">
    <property type="entry name" value="ALANINE_RACEMASE"/>
    <property type="match status" value="1"/>
</dbReference>
<feature type="modified residue" description="N6-(pyridoxal phosphate)lysine" evidence="7">
    <location>
        <position position="33"/>
    </location>
</feature>
<comment type="cofactor">
    <cofactor evidence="2 7">
        <name>pyridoxal 5'-phosphate</name>
        <dbReference type="ChEBI" id="CHEBI:597326"/>
    </cofactor>
</comment>
<organism evidence="10 11">
    <name type="scientific">Wenxinia marina DSM 24838</name>
    <dbReference type="NCBI Taxonomy" id="1123501"/>
    <lineage>
        <taxon>Bacteria</taxon>
        <taxon>Pseudomonadati</taxon>
        <taxon>Pseudomonadota</taxon>
        <taxon>Alphaproteobacteria</taxon>
        <taxon>Rhodobacterales</taxon>
        <taxon>Roseobacteraceae</taxon>
        <taxon>Wenxinia</taxon>
    </lineage>
</organism>
<evidence type="ECO:0000256" key="6">
    <source>
        <dbReference type="ARBA" id="ARBA00023235"/>
    </source>
</evidence>